<proteinExistence type="predicted"/>
<protein>
    <submittedName>
        <fullName evidence="2">9771_t:CDS:1</fullName>
    </submittedName>
</protein>
<organism evidence="2 3">
    <name type="scientific">Ambispora gerdemannii</name>
    <dbReference type="NCBI Taxonomy" id="144530"/>
    <lineage>
        <taxon>Eukaryota</taxon>
        <taxon>Fungi</taxon>
        <taxon>Fungi incertae sedis</taxon>
        <taxon>Mucoromycota</taxon>
        <taxon>Glomeromycotina</taxon>
        <taxon>Glomeromycetes</taxon>
        <taxon>Archaeosporales</taxon>
        <taxon>Ambisporaceae</taxon>
        <taxon>Ambispora</taxon>
    </lineage>
</organism>
<name>A0A9N9HHC6_9GLOM</name>
<keyword evidence="3" id="KW-1185">Reference proteome</keyword>
<evidence type="ECO:0000313" key="2">
    <source>
        <dbReference type="EMBL" id="CAG8691182.1"/>
    </source>
</evidence>
<gene>
    <name evidence="2" type="ORF">AGERDE_LOCUS13111</name>
</gene>
<dbReference type="Proteomes" id="UP000789831">
    <property type="component" value="Unassembled WGS sequence"/>
</dbReference>
<accession>A0A9N9HHC6</accession>
<evidence type="ECO:0000313" key="3">
    <source>
        <dbReference type="Proteomes" id="UP000789831"/>
    </source>
</evidence>
<sequence length="53" mass="6098">DNNGGDSENDNNSDDISDSNETMRNNIKIKKQEEDTLSQLSLALSDERNDRRW</sequence>
<dbReference type="EMBL" id="CAJVPL010014504">
    <property type="protein sequence ID" value="CAG8691182.1"/>
    <property type="molecule type" value="Genomic_DNA"/>
</dbReference>
<comment type="caution">
    <text evidence="2">The sequence shown here is derived from an EMBL/GenBank/DDBJ whole genome shotgun (WGS) entry which is preliminary data.</text>
</comment>
<reference evidence="2" key="1">
    <citation type="submission" date="2021-06" db="EMBL/GenBank/DDBJ databases">
        <authorList>
            <person name="Kallberg Y."/>
            <person name="Tangrot J."/>
            <person name="Rosling A."/>
        </authorList>
    </citation>
    <scope>NUCLEOTIDE SEQUENCE</scope>
    <source>
        <strain evidence="2">MT106</strain>
    </source>
</reference>
<feature type="region of interest" description="Disordered" evidence="1">
    <location>
        <begin position="1"/>
        <end position="31"/>
    </location>
</feature>
<feature type="compositionally biased region" description="Acidic residues" evidence="1">
    <location>
        <begin position="7"/>
        <end position="18"/>
    </location>
</feature>
<evidence type="ECO:0000256" key="1">
    <source>
        <dbReference type="SAM" id="MobiDB-lite"/>
    </source>
</evidence>
<feature type="non-terminal residue" evidence="2">
    <location>
        <position position="1"/>
    </location>
</feature>
<dbReference type="AlphaFoldDB" id="A0A9N9HHC6"/>